<keyword evidence="3" id="KW-1185">Reference proteome</keyword>
<dbReference type="Gene3D" id="3.20.20.140">
    <property type="entry name" value="Metal-dependent hydrolases"/>
    <property type="match status" value="1"/>
</dbReference>
<accession>A0A853AQK3</accession>
<name>A0A853AQK3_9PSEU</name>
<protein>
    <recommendedName>
        <fullName evidence="4">Amidohydrolase-related domain-containing protein</fullName>
    </recommendedName>
</protein>
<dbReference type="InterPro" id="IPR032466">
    <property type="entry name" value="Metal_Hydrolase"/>
</dbReference>
<organism evidence="2 3">
    <name type="scientific">Saccharopolyspora hordei</name>
    <dbReference type="NCBI Taxonomy" id="1838"/>
    <lineage>
        <taxon>Bacteria</taxon>
        <taxon>Bacillati</taxon>
        <taxon>Actinomycetota</taxon>
        <taxon>Actinomycetes</taxon>
        <taxon>Pseudonocardiales</taxon>
        <taxon>Pseudonocardiaceae</taxon>
        <taxon>Saccharopolyspora</taxon>
    </lineage>
</organism>
<dbReference type="AlphaFoldDB" id="A0A853AQK3"/>
<evidence type="ECO:0000313" key="2">
    <source>
        <dbReference type="EMBL" id="NYI82927.1"/>
    </source>
</evidence>
<evidence type="ECO:0008006" key="4">
    <source>
        <dbReference type="Google" id="ProtNLM"/>
    </source>
</evidence>
<feature type="region of interest" description="Disordered" evidence="1">
    <location>
        <begin position="91"/>
        <end position="115"/>
    </location>
</feature>
<reference evidence="2 3" key="1">
    <citation type="submission" date="2020-07" db="EMBL/GenBank/DDBJ databases">
        <title>Sequencing the genomes of 1000 actinobacteria strains.</title>
        <authorList>
            <person name="Klenk H.-P."/>
        </authorList>
    </citation>
    <scope>NUCLEOTIDE SEQUENCE [LARGE SCALE GENOMIC DNA]</scope>
    <source>
        <strain evidence="2 3">DSM 44065</strain>
    </source>
</reference>
<dbReference type="EMBL" id="JACCFJ010000001">
    <property type="protein sequence ID" value="NYI82927.1"/>
    <property type="molecule type" value="Genomic_DNA"/>
</dbReference>
<gene>
    <name evidence="2" type="ORF">HNR68_001557</name>
</gene>
<evidence type="ECO:0000313" key="3">
    <source>
        <dbReference type="Proteomes" id="UP000587002"/>
    </source>
</evidence>
<proteinExistence type="predicted"/>
<dbReference type="RefSeq" id="WP_218888226.1">
    <property type="nucleotide sequence ID" value="NZ_BAABFH010000001.1"/>
</dbReference>
<sequence length="115" mass="12291">MIIDAHSHVQDPVHDHIAALDEAGVDRVVLFLSRPHPERATDLAGFRREMSVLDHVIGGEAVPPEAYRAAWRELDAALAAHPDRFIGFGGAGPVGRADRGGGGAGRGRPLPARHR</sequence>
<dbReference type="SUPFAM" id="SSF51556">
    <property type="entry name" value="Metallo-dependent hydrolases"/>
    <property type="match status" value="1"/>
</dbReference>
<comment type="caution">
    <text evidence="2">The sequence shown here is derived from an EMBL/GenBank/DDBJ whole genome shotgun (WGS) entry which is preliminary data.</text>
</comment>
<dbReference type="Proteomes" id="UP000587002">
    <property type="component" value="Unassembled WGS sequence"/>
</dbReference>
<evidence type="ECO:0000256" key="1">
    <source>
        <dbReference type="SAM" id="MobiDB-lite"/>
    </source>
</evidence>